<sequence>MRSSRLSAVWRAVVPPVVFGVLLIAAWQAFVVGAQIKPFLLPAPSAIWQMIHQNPGLIWRASLVTGGNALVGLIAGALVAVVLAAVAAAVRVIDHLSAPIVAAIAVLPIVAVAPVLYTMFGAGSQLPRQIVAGIAAFAPVFLNTLRGLRQVRPIHRELMTAYAATPWQATRAVTLPGALPHLFSGVNVAASLAVISALVAEYFGGPQTGLGSLITSAAANSGYAAAWAYVVGAIIVGLVFYLATLGLERAVSRGRVA</sequence>
<feature type="transmembrane region" description="Helical" evidence="7">
    <location>
        <begin position="100"/>
        <end position="120"/>
    </location>
</feature>
<keyword evidence="4 7" id="KW-0812">Transmembrane</keyword>
<evidence type="ECO:0000256" key="6">
    <source>
        <dbReference type="ARBA" id="ARBA00023136"/>
    </source>
</evidence>
<name>A0ABP8AVX5_9MICO</name>
<dbReference type="Proteomes" id="UP001500213">
    <property type="component" value="Unassembled WGS sequence"/>
</dbReference>
<comment type="similarity">
    <text evidence="7">Belongs to the binding-protein-dependent transport system permease family.</text>
</comment>
<keyword evidence="6 7" id="KW-0472">Membrane</keyword>
<evidence type="ECO:0000313" key="10">
    <source>
        <dbReference type="Proteomes" id="UP001500213"/>
    </source>
</evidence>
<evidence type="ECO:0000256" key="1">
    <source>
        <dbReference type="ARBA" id="ARBA00004651"/>
    </source>
</evidence>
<organism evidence="9 10">
    <name type="scientific">Gryllotalpicola kribbensis</name>
    <dbReference type="NCBI Taxonomy" id="993084"/>
    <lineage>
        <taxon>Bacteria</taxon>
        <taxon>Bacillati</taxon>
        <taxon>Actinomycetota</taxon>
        <taxon>Actinomycetes</taxon>
        <taxon>Micrococcales</taxon>
        <taxon>Microbacteriaceae</taxon>
        <taxon>Gryllotalpicola</taxon>
    </lineage>
</organism>
<reference evidence="10" key="1">
    <citation type="journal article" date="2019" name="Int. J. Syst. Evol. Microbiol.">
        <title>The Global Catalogue of Microorganisms (GCM) 10K type strain sequencing project: providing services to taxonomists for standard genome sequencing and annotation.</title>
        <authorList>
            <consortium name="The Broad Institute Genomics Platform"/>
            <consortium name="The Broad Institute Genome Sequencing Center for Infectious Disease"/>
            <person name="Wu L."/>
            <person name="Ma J."/>
        </authorList>
    </citation>
    <scope>NUCLEOTIDE SEQUENCE [LARGE SCALE GENOMIC DNA]</scope>
    <source>
        <strain evidence="10">JCM 17593</strain>
    </source>
</reference>
<feature type="transmembrane region" description="Helical" evidence="7">
    <location>
        <begin position="12"/>
        <end position="36"/>
    </location>
</feature>
<evidence type="ECO:0000313" key="9">
    <source>
        <dbReference type="EMBL" id="GAA4191861.1"/>
    </source>
</evidence>
<accession>A0ABP8AVX5</accession>
<evidence type="ECO:0000256" key="4">
    <source>
        <dbReference type="ARBA" id="ARBA00022692"/>
    </source>
</evidence>
<evidence type="ECO:0000256" key="3">
    <source>
        <dbReference type="ARBA" id="ARBA00022475"/>
    </source>
</evidence>
<dbReference type="InterPro" id="IPR000515">
    <property type="entry name" value="MetI-like"/>
</dbReference>
<keyword evidence="3" id="KW-1003">Cell membrane</keyword>
<feature type="transmembrane region" description="Helical" evidence="7">
    <location>
        <begin position="224"/>
        <end position="247"/>
    </location>
</feature>
<comment type="caution">
    <text evidence="9">The sequence shown here is derived from an EMBL/GenBank/DDBJ whole genome shotgun (WGS) entry which is preliminary data.</text>
</comment>
<dbReference type="InterPro" id="IPR035906">
    <property type="entry name" value="MetI-like_sf"/>
</dbReference>
<dbReference type="PROSITE" id="PS50928">
    <property type="entry name" value="ABC_TM1"/>
    <property type="match status" value="1"/>
</dbReference>
<feature type="domain" description="ABC transmembrane type-1" evidence="8">
    <location>
        <begin position="58"/>
        <end position="244"/>
    </location>
</feature>
<feature type="transmembrane region" description="Helical" evidence="7">
    <location>
        <begin position="69"/>
        <end position="93"/>
    </location>
</feature>
<dbReference type="EMBL" id="BAABBX010000015">
    <property type="protein sequence ID" value="GAA4191861.1"/>
    <property type="molecule type" value="Genomic_DNA"/>
</dbReference>
<proteinExistence type="inferred from homology"/>
<keyword evidence="2 7" id="KW-0813">Transport</keyword>
<dbReference type="SUPFAM" id="SSF161098">
    <property type="entry name" value="MetI-like"/>
    <property type="match status" value="1"/>
</dbReference>
<dbReference type="Gene3D" id="1.10.3720.10">
    <property type="entry name" value="MetI-like"/>
    <property type="match status" value="1"/>
</dbReference>
<dbReference type="PANTHER" id="PTHR30151:SF0">
    <property type="entry name" value="ABC TRANSPORTER PERMEASE PROTEIN MJ0413-RELATED"/>
    <property type="match status" value="1"/>
</dbReference>
<keyword evidence="10" id="KW-1185">Reference proteome</keyword>
<feature type="transmembrane region" description="Helical" evidence="7">
    <location>
        <begin position="182"/>
        <end position="204"/>
    </location>
</feature>
<evidence type="ECO:0000256" key="7">
    <source>
        <dbReference type="RuleBase" id="RU363032"/>
    </source>
</evidence>
<evidence type="ECO:0000259" key="8">
    <source>
        <dbReference type="PROSITE" id="PS50928"/>
    </source>
</evidence>
<dbReference type="RefSeq" id="WP_344777045.1">
    <property type="nucleotide sequence ID" value="NZ_BAABBX010000015.1"/>
</dbReference>
<protein>
    <recommendedName>
        <fullName evidence="8">ABC transmembrane type-1 domain-containing protein</fullName>
    </recommendedName>
</protein>
<dbReference type="CDD" id="cd06261">
    <property type="entry name" value="TM_PBP2"/>
    <property type="match status" value="1"/>
</dbReference>
<gene>
    <name evidence="9" type="ORF">GCM10022288_23300</name>
</gene>
<dbReference type="PANTHER" id="PTHR30151">
    <property type="entry name" value="ALKANE SULFONATE ABC TRANSPORTER-RELATED, MEMBRANE SUBUNIT"/>
    <property type="match status" value="1"/>
</dbReference>
<comment type="subcellular location">
    <subcellularLocation>
        <location evidence="1 7">Cell membrane</location>
        <topology evidence="1 7">Multi-pass membrane protein</topology>
    </subcellularLocation>
</comment>
<feature type="transmembrane region" description="Helical" evidence="7">
    <location>
        <begin position="126"/>
        <end position="145"/>
    </location>
</feature>
<evidence type="ECO:0000256" key="5">
    <source>
        <dbReference type="ARBA" id="ARBA00022989"/>
    </source>
</evidence>
<dbReference type="Pfam" id="PF00528">
    <property type="entry name" value="BPD_transp_1"/>
    <property type="match status" value="1"/>
</dbReference>
<evidence type="ECO:0000256" key="2">
    <source>
        <dbReference type="ARBA" id="ARBA00022448"/>
    </source>
</evidence>
<keyword evidence="5 7" id="KW-1133">Transmembrane helix</keyword>